<evidence type="ECO:0000313" key="3">
    <source>
        <dbReference type="Proteomes" id="UP000779233"/>
    </source>
</evidence>
<feature type="region of interest" description="Disordered" evidence="1">
    <location>
        <begin position="1"/>
        <end position="61"/>
    </location>
</feature>
<feature type="region of interest" description="Disordered" evidence="1">
    <location>
        <begin position="427"/>
        <end position="451"/>
    </location>
</feature>
<feature type="compositionally biased region" description="Basic and acidic residues" evidence="1">
    <location>
        <begin position="1954"/>
        <end position="1966"/>
    </location>
</feature>
<dbReference type="VEuPathDB" id="PlasmoDB:PVPAM_090041000"/>
<feature type="region of interest" description="Disordered" evidence="1">
    <location>
        <begin position="2170"/>
        <end position="2208"/>
    </location>
</feature>
<feature type="compositionally biased region" description="Basic and acidic residues" evidence="1">
    <location>
        <begin position="434"/>
        <end position="448"/>
    </location>
</feature>
<feature type="compositionally biased region" description="Low complexity" evidence="1">
    <location>
        <begin position="2788"/>
        <end position="2797"/>
    </location>
</feature>
<feature type="compositionally biased region" description="Basic and acidic residues" evidence="1">
    <location>
        <begin position="981"/>
        <end position="1006"/>
    </location>
</feature>
<feature type="compositionally biased region" description="Gly residues" evidence="1">
    <location>
        <begin position="2606"/>
        <end position="2619"/>
    </location>
</feature>
<feature type="compositionally biased region" description="Basic and acidic residues" evidence="1">
    <location>
        <begin position="2774"/>
        <end position="2784"/>
    </location>
</feature>
<feature type="compositionally biased region" description="Low complexity" evidence="1">
    <location>
        <begin position="1605"/>
        <end position="1620"/>
    </location>
</feature>
<feature type="compositionally biased region" description="Basic and acidic residues" evidence="1">
    <location>
        <begin position="2179"/>
        <end position="2193"/>
    </location>
</feature>
<feature type="region of interest" description="Disordered" evidence="1">
    <location>
        <begin position="195"/>
        <end position="243"/>
    </location>
</feature>
<comment type="caution">
    <text evidence="2">The sequence shown here is derived from an EMBL/GenBank/DDBJ whole genome shotgun (WGS) entry which is preliminary data.</text>
</comment>
<dbReference type="EMBL" id="CAJZCX010000007">
    <property type="protein sequence ID" value="CAG9477133.1"/>
    <property type="molecule type" value="Genomic_DNA"/>
</dbReference>
<feature type="compositionally biased region" description="Basic and acidic residues" evidence="1">
    <location>
        <begin position="1714"/>
        <end position="1726"/>
    </location>
</feature>
<reference evidence="2" key="1">
    <citation type="submission" date="2021-09" db="EMBL/GenBank/DDBJ databases">
        <authorList>
            <consortium name="Pathogen Informatics"/>
        </authorList>
    </citation>
    <scope>NUCLEOTIDE SEQUENCE</scope>
    <source>
        <strain evidence="2">PvW1</strain>
    </source>
</reference>
<feature type="compositionally biased region" description="Basic and acidic residues" evidence="1">
    <location>
        <begin position="1"/>
        <end position="10"/>
    </location>
</feature>
<feature type="compositionally biased region" description="Polar residues" evidence="1">
    <location>
        <begin position="230"/>
        <end position="243"/>
    </location>
</feature>
<feature type="compositionally biased region" description="Basic and acidic residues" evidence="1">
    <location>
        <begin position="1132"/>
        <end position="1153"/>
    </location>
</feature>
<feature type="region of interest" description="Disordered" evidence="1">
    <location>
        <begin position="122"/>
        <end position="149"/>
    </location>
</feature>
<evidence type="ECO:0000256" key="1">
    <source>
        <dbReference type="SAM" id="MobiDB-lite"/>
    </source>
</evidence>
<feature type="compositionally biased region" description="Polar residues" evidence="1">
    <location>
        <begin position="1533"/>
        <end position="1557"/>
    </location>
</feature>
<feature type="compositionally biased region" description="Basic and acidic residues" evidence="1">
    <location>
        <begin position="959"/>
        <end position="973"/>
    </location>
</feature>
<feature type="compositionally biased region" description="Low complexity" evidence="1">
    <location>
        <begin position="1388"/>
        <end position="1404"/>
    </location>
</feature>
<feature type="compositionally biased region" description="Basic and acidic residues" evidence="1">
    <location>
        <begin position="1628"/>
        <end position="1644"/>
    </location>
</feature>
<feature type="compositionally biased region" description="Basic and acidic residues" evidence="1">
    <location>
        <begin position="1884"/>
        <end position="1894"/>
    </location>
</feature>
<feature type="compositionally biased region" description="Basic and acidic residues" evidence="1">
    <location>
        <begin position="2832"/>
        <end position="2841"/>
    </location>
</feature>
<feature type="region of interest" description="Disordered" evidence="1">
    <location>
        <begin position="805"/>
        <end position="884"/>
    </location>
</feature>
<feature type="compositionally biased region" description="Basic and acidic residues" evidence="1">
    <location>
        <begin position="132"/>
        <end position="149"/>
    </location>
</feature>
<feature type="compositionally biased region" description="Basic and acidic residues" evidence="1">
    <location>
        <begin position="37"/>
        <end position="52"/>
    </location>
</feature>
<feature type="region of interest" description="Disordered" evidence="1">
    <location>
        <begin position="1377"/>
        <end position="1454"/>
    </location>
</feature>
<feature type="compositionally biased region" description="Polar residues" evidence="1">
    <location>
        <begin position="2709"/>
        <end position="2718"/>
    </location>
</feature>
<feature type="compositionally biased region" description="Basic and acidic residues" evidence="1">
    <location>
        <begin position="1848"/>
        <end position="1869"/>
    </location>
</feature>
<feature type="compositionally biased region" description="Basic and acidic residues" evidence="1">
    <location>
        <begin position="911"/>
        <end position="933"/>
    </location>
</feature>
<feature type="region of interest" description="Disordered" evidence="1">
    <location>
        <begin position="2767"/>
        <end position="2811"/>
    </location>
</feature>
<feature type="region of interest" description="Disordered" evidence="1">
    <location>
        <begin position="1758"/>
        <end position="1913"/>
    </location>
</feature>
<feature type="region of interest" description="Disordered" evidence="1">
    <location>
        <begin position="383"/>
        <end position="413"/>
    </location>
</feature>
<dbReference type="Proteomes" id="UP000779233">
    <property type="component" value="Unassembled WGS sequence"/>
</dbReference>
<feature type="compositionally biased region" description="Basic and acidic residues" evidence="1">
    <location>
        <begin position="2039"/>
        <end position="2063"/>
    </location>
</feature>
<feature type="region of interest" description="Disordered" evidence="1">
    <location>
        <begin position="2585"/>
        <end position="2619"/>
    </location>
</feature>
<feature type="region of interest" description="Disordered" evidence="1">
    <location>
        <begin position="2828"/>
        <end position="2855"/>
    </location>
</feature>
<sequence length="3199" mass="353897">MVDNEYHDVLDTSDGVNPLDGIGKRAANWNPRGPAKTKSDATHDGGRRHTAEMKGTTSRSGSINLYNNITDSLSKLKTIIKYDQENDVDKGGGETQQGKAHEGGHCKLVKDGSNDAAKYPFLGGTETAGGDPAHRQRDERKAHRTNNKERELLRSIAKANSLKKIEKNISLLLRSDDEEGGVEEEEVERHVNRLEQPPQQHYGGSDGCEAVGRGTGFAPRRDHHQGEGSLPNQPYPSTVQTGGQIRSKNYDEAVEMNRDVNYRAQANYQMGGNLGSLERIPQFSSTGSKDNMSYSNHLAQSGYIDRADTDMAHSTDGPAGKDQLDLSLMSTEDLKKEFTFYSLSEKNSVHKFSLHKNDMLDLSQMSNFSNLSNFSNFSKFSKFSNGMRGPNRPNFARGSKPKEATMSESNTSVSSFTFNGNVSNLVGRDLVGGNDHDERGQHGQHGERGISPAIHLNSDHGAHIQGRVLSAAANGLENKSLSKRKKPDLYIAMDNTSSNSGTYYENSLKSNRSNLGTSRQNTLDESHRTYVGSGDSFDPNLSHSKVDKNALPVHINFHTKKGELNESLYNPNGSKTNRSGNSSWVQIGEAASLKSSGTFVSKSYRNMNSSNNVVDLAHSQVSVRARGTTSDHVMDQRSIEKRKENAHLGSNIDFDNNIFKNYNKEKKLEEGKKCGSDVEGRLHSEDMMSEVLTHNVSSGKAAVKDETDGTLPISEDDVDRKNINEIYKKINSISMLNDLSLNKLESLNSSIMDVYTKSNEEGKFLDDVILDDSIFIRSSSLYREGGSPHGATPHAVTPHAVTPHAATPHAATPHAATPHAATPHAATPHAATPHAATPHAATPHAATPHAATPHAATPHAATPHAASPQGELPPDDYQNRFSFSSDPDAADSLFKISLSCNEVVLPIGEASRPRGDIESTHSNRADVGEAKKEQQRRRRDGPTPNNEGELEATHCQFKPRAEVRETTEEESQRRSNSINQLKEKYSKREDLSMEKENENENEKKLSELPSQLDKNMLLKNTLTLQRSYNSLEWRKSKTATLDQFATPSSDLLPNEGDPLGGRSISRSPANKTDTINRFSKHDVYVHDMYVRDDGLSKKGVDSVPNLLLSKSGFANCPYSVGKPADVNNPLGRRGEDAPDDRHAPPSREYEMRSEPNSFSISNYSSLSGKATKGDPVNQVNSFSSVFPHDDKASNGDPSHSFRGSTSGGGMRRKRSISDCEGESASASANVYNDGGVDRAHSGNANGLGESSANHPQEGGWANGGASTGGAAAGGRHSMFFGASRSGIQSSGKMEGSKLSEAKGGRGSSEESLGAPNDLVLSKRESHSGVNHASGTYPCEEMFNGGEEGARFTAHTDEDTNHRRNLSYEGPLMIEKLGQSQNGNPHFLRQLSRGSDSQRSSSFVRSNEKEAQPNEGKFFPLDKKTTLEESKVPPMVHNKSVEGINYGSQRSREDEIKHSGMTSVPDILHFGENNNSSVFFFDNIYNSSEYDCIPKPLHSSYFGGKRKVSLEEGGAAGEGQTTFQPNENPLEGTTKGNASRTSPLSEGNPLTTRSSMNGSARYVQGENENKFEEDIMRKGATQGNGNDEGVPDRQGYLTKQTRSWKGLQRSSSSVLLSGPSGEITPPGDFTHDPTVKENTREDRRGIAGAIFAKEGAQKKGPIDRNSTPRGEGGKQRSIDQEQSQKGMAADGKSDGRANGSANDALETCSTSYSFEKSEGSGIYEKKGPTGKPHQHMPQEAYKICEQAQRGSRNVAIENDSANVGGVDEEKSNTRKVAVPPSEEKRKEHPNCYDGGDNSPFAHGEEKGKRRVSPCSGHRESTFAGEEKSGNGYTGKKGSTNGFPPPSMPDDVHEEVKMHSEHQRRDTEKAPSGENISGGTHPRSGSNREDSLEPKHFYNKPSGDYQMEEALGGRETDYMEGQNYEETSIRNTQYGKNTDDFYGDPYRCRSGQGGYTKRDGDSHHHAGNESETFLSSCRGENYTSQEGDIGEYPYGNYFSRGKREDEFYSNRYHDEVRSNGEPPRSGALSEDAYLGAVKVERAEQNRGEARSGRGVQHRGDKEEHGGGFQAEKNPLGGKVPYEGVDSLGGKDPYERLHSLGDKDPYERITPLHTIQPHGRSHPREGETKMNAHIFGGGRGTHPSGLPTEGDDGRHRKEIVVERINEMIVAPDRMYNRTDSANPERKNERNTYDHAGGDFPPARPSQDYPYGRCQSRDAHYPHEQAGKGHNSRGGEKGEIIPTNPYQLKKDEQFEAAMTQHKYYSKNGTQHYEDETSQPIYPFTELLPNDMVHSGHLGSLPREEGFVNRVVEGNVREKYSSLGGCEGYENWPQREGVIGERGSERYGPSWSGGGDYRYGGFCGEGHPGERHYEGKHPADDHYEERHPGEENYKENHPMERHPGEDHYEERHHRGYPPLYENFDRHSAMVAPPNKVEKSKTNVKIGDHNYISSGSPYGAEFHTPVMPNGTYVKAQTSYVAYGGGTKWKGNSTQPLGYAHLGEKKEPIYNYKEAHVKYDFKREMYEGKHTGSPHECGQFSQVDGRSNTALPHDYFFDEGARSGAVQRHSKYAPEELPRKGEPVMMPPRFGESKGVDGHKGVATAPTRQYSGRSGGNSGGDSGGNGRLAVPLHYEMNREDNTHGMSPQMGDNYPNENKTWSYREGRKELPFRKANTNYEHYRVGRDMASNGDDRIFRHSEGDTMHRGGLPWGGSQVDHNASSGSERNANYNELLYELFRENMGSQGKEKSSQVLNKIMDVMMNIQNDLKDVKCKLSRKKKGDPQEGGEARGGEVSGEPSGEVSGQPGGGVSGKPHGEVVGKPRAQVIIQPCGEVIAHPPGEETGKRNSPDGGPPANNPELDASLTPVLKNLNHEDVKDSAVSKSNRLYLFSKFFTSVFYEHNVKTHNFIMFNIYNTEQKRQTHKVSLFLERDYNDIYSLAYNNLLFYAFDCYSFYKYIKTKFQGNYKIYENSTLCLYIQNNYETNLINRLFIEQNNLHKSRFCLNEKRILKTCTKYVVESFLSLLDKQVNIKNVIPFMKKRSYEIDQKNLYFFISRFNLMDKIFSDSHGFECNRKAFERCSPNVRNFAVFFKRIRDASDFYDSLVGGAPHAGEAGEAAQEGSASKVGETGEAAPPSRSYRLIIVALHKGKSFHYDKAPFSSFISSKQSDMHRYYNSYDSMSFSNDEVVLFNLSYAVPFYYIEYHRN</sequence>
<feature type="region of interest" description="Disordered" evidence="1">
    <location>
        <begin position="2039"/>
        <end position="2076"/>
    </location>
</feature>
<feature type="compositionally biased region" description="Basic and acidic residues" evidence="1">
    <location>
        <begin position="1815"/>
        <end position="1827"/>
    </location>
</feature>
<feature type="region of interest" description="Disordered" evidence="1">
    <location>
        <begin position="1950"/>
        <end position="1970"/>
    </location>
</feature>
<feature type="compositionally biased region" description="Polar residues" evidence="1">
    <location>
        <begin position="1242"/>
        <end position="1254"/>
    </location>
</feature>
<feature type="compositionally biased region" description="Low complexity" evidence="1">
    <location>
        <begin position="805"/>
        <end position="866"/>
    </location>
</feature>
<feature type="compositionally biased region" description="Basic and acidic residues" evidence="1">
    <location>
        <begin position="1419"/>
        <end position="1430"/>
    </location>
</feature>
<accession>A0A8S4HCD7</accession>
<feature type="region of interest" description="Disordered" evidence="1">
    <location>
        <begin position="1046"/>
        <end position="1073"/>
    </location>
</feature>
<feature type="region of interest" description="Disordered" evidence="1">
    <location>
        <begin position="2699"/>
        <end position="2718"/>
    </location>
</feature>
<feature type="compositionally biased region" description="Polar residues" evidence="1">
    <location>
        <begin position="1195"/>
        <end position="1204"/>
    </location>
</feature>
<feature type="region of interest" description="Disordered" evidence="1">
    <location>
        <begin position="2217"/>
        <end position="2236"/>
    </location>
</feature>
<feature type="compositionally biased region" description="Low complexity" evidence="1">
    <location>
        <begin position="1154"/>
        <end position="1167"/>
    </location>
</feature>
<feature type="region of interest" description="Disordered" evidence="1">
    <location>
        <begin position="2365"/>
        <end position="2405"/>
    </location>
</feature>
<name>A0A8S4HCD7_PLAVI</name>
<gene>
    <name evidence="2" type="ORF">PVW1_090041400</name>
</gene>
<feature type="compositionally biased region" description="Basic and acidic residues" evidence="1">
    <location>
        <begin position="1294"/>
        <end position="1303"/>
    </location>
</feature>
<feature type="region of interest" description="Disordered" evidence="1">
    <location>
        <begin position="1511"/>
        <end position="1569"/>
    </location>
</feature>
<feature type="compositionally biased region" description="Polar residues" evidence="1">
    <location>
        <begin position="1064"/>
        <end position="1073"/>
    </location>
</feature>
<feature type="region of interest" description="Disordered" evidence="1">
    <location>
        <begin position="911"/>
        <end position="1009"/>
    </location>
</feature>
<protein>
    <submittedName>
        <fullName evidence="2">(malaria parasite P. vivax) hypothetical protein</fullName>
    </submittedName>
</protein>
<organism evidence="2 3">
    <name type="scientific">Plasmodium vivax</name>
    <name type="common">malaria parasite P. vivax</name>
    <dbReference type="NCBI Taxonomy" id="5855"/>
    <lineage>
        <taxon>Eukaryota</taxon>
        <taxon>Sar</taxon>
        <taxon>Alveolata</taxon>
        <taxon>Apicomplexa</taxon>
        <taxon>Aconoidasida</taxon>
        <taxon>Haemosporida</taxon>
        <taxon>Plasmodiidae</taxon>
        <taxon>Plasmodium</taxon>
        <taxon>Plasmodium (Plasmodium)</taxon>
    </lineage>
</organism>
<feature type="region of interest" description="Disordered" evidence="1">
    <location>
        <begin position="1118"/>
        <end position="1315"/>
    </location>
</feature>
<evidence type="ECO:0000313" key="2">
    <source>
        <dbReference type="EMBL" id="CAG9477133.1"/>
    </source>
</evidence>
<feature type="compositionally biased region" description="Gly residues" evidence="1">
    <location>
        <begin position="1260"/>
        <end position="1272"/>
    </location>
</feature>
<feature type="compositionally biased region" description="Basic and acidic residues" evidence="1">
    <location>
        <begin position="1780"/>
        <end position="1789"/>
    </location>
</feature>
<feature type="compositionally biased region" description="Basic and acidic residues" evidence="1">
    <location>
        <begin position="2217"/>
        <end position="2235"/>
    </location>
</feature>
<feature type="region of interest" description="Disordered" evidence="1">
    <location>
        <begin position="1599"/>
        <end position="1736"/>
    </location>
</feature>
<proteinExistence type="predicted"/>